<dbReference type="AlphaFoldDB" id="A0A4R2PBI4"/>
<gene>
    <name evidence="1" type="ORF">EV659_11151</name>
</gene>
<name>A0A4R2PBI4_RHOSA</name>
<protein>
    <recommendedName>
        <fullName evidence="3">Flagellar protein FliL</fullName>
    </recommendedName>
</protein>
<evidence type="ECO:0000313" key="1">
    <source>
        <dbReference type="EMBL" id="TCP31481.1"/>
    </source>
</evidence>
<dbReference type="Proteomes" id="UP000295399">
    <property type="component" value="Unassembled WGS sequence"/>
</dbReference>
<dbReference type="RefSeq" id="WP_132709290.1">
    <property type="nucleotide sequence ID" value="NZ_JACIGF010000011.1"/>
</dbReference>
<evidence type="ECO:0008006" key="3">
    <source>
        <dbReference type="Google" id="ProtNLM"/>
    </source>
</evidence>
<keyword evidence="2" id="KW-1185">Reference proteome</keyword>
<sequence>MVTTSAGRASGRWSSRLLSRGAAWARAAVLAPLLVAGTVALPPGAAVAAGGDVAEGEQESKLFYELEPLNVAVVQRGRFHGSLRLNLVLEATDADARAQVISVTPRLRDAYISNLSFYVRERYDPRSHVNVAYVAALLQEATDEILGGPHADVLVQEARLIR</sequence>
<evidence type="ECO:0000313" key="2">
    <source>
        <dbReference type="Proteomes" id="UP000295399"/>
    </source>
</evidence>
<dbReference type="OrthoDB" id="7173442at2"/>
<reference evidence="1 2" key="1">
    <citation type="submission" date="2019-03" db="EMBL/GenBank/DDBJ databases">
        <title>Genomic Encyclopedia of Type Strains, Phase IV (KMG-IV): sequencing the most valuable type-strain genomes for metagenomic binning, comparative biology and taxonomic classification.</title>
        <authorList>
            <person name="Goeker M."/>
        </authorList>
    </citation>
    <scope>NUCLEOTIDE SEQUENCE [LARGE SCALE GENOMIC DNA]</scope>
    <source>
        <strain evidence="1 2">DSM 2132</strain>
    </source>
</reference>
<organism evidence="1 2">
    <name type="scientific">Rhodothalassium salexigens DSM 2132</name>
    <dbReference type="NCBI Taxonomy" id="1188247"/>
    <lineage>
        <taxon>Bacteria</taxon>
        <taxon>Pseudomonadati</taxon>
        <taxon>Pseudomonadota</taxon>
        <taxon>Alphaproteobacteria</taxon>
        <taxon>Rhodothalassiales</taxon>
        <taxon>Rhodothalassiaceae</taxon>
        <taxon>Rhodothalassium</taxon>
    </lineage>
</organism>
<accession>A0A4R2PBI4</accession>
<proteinExistence type="predicted"/>
<comment type="caution">
    <text evidence="1">The sequence shown here is derived from an EMBL/GenBank/DDBJ whole genome shotgun (WGS) entry which is preliminary data.</text>
</comment>
<dbReference type="EMBL" id="SLXO01000011">
    <property type="protein sequence ID" value="TCP31481.1"/>
    <property type="molecule type" value="Genomic_DNA"/>
</dbReference>
<dbReference type="InParanoid" id="A0A4R2PBI4"/>